<keyword evidence="1" id="KW-1133">Transmembrane helix</keyword>
<evidence type="ECO:0000256" key="1">
    <source>
        <dbReference type="SAM" id="Phobius"/>
    </source>
</evidence>
<evidence type="ECO:0000313" key="3">
    <source>
        <dbReference type="EMBL" id="KLU87346.1"/>
    </source>
</evidence>
<proteinExistence type="predicted"/>
<evidence type="ECO:0000313" key="5">
    <source>
        <dbReference type="Proteomes" id="UP000011715"/>
    </source>
</evidence>
<sequence>MRRRPFLSISEAWALFLVSVCTTNKPSVIALPFPLPRASVRLPFHNRQRRPGKVETARPSVFVAGFFFILFFSTFWRWISLVVRAVGPVPFQLNAQLVDLLFHSSLTVHPCGSMTCAAHVSLVPAFQGGKWSEDRGRGSSGLGWLDWMVGLSSRLQVHLRGKKGKDQQGWVHLGSGFDFQWPVAPGRTRRAGKDGGKREREANGCHGKSWLAGCWQAKQAKLKIMRRSYRPPAHPTYPSLRSKRHATFSISGQACVRIVYIT</sequence>
<feature type="signal peptide" evidence="2">
    <location>
        <begin position="1"/>
        <end position="30"/>
    </location>
</feature>
<dbReference type="EMBL" id="ADBL01001538">
    <property type="status" value="NOT_ANNOTATED_CDS"/>
    <property type="molecule type" value="Genomic_DNA"/>
</dbReference>
<reference evidence="3" key="3">
    <citation type="submission" date="2011-03" db="EMBL/GenBank/DDBJ databases">
        <title>Annotation of Magnaporthe poae ATCC 64411.</title>
        <authorList>
            <person name="Ma L.-J."/>
            <person name="Dead R."/>
            <person name="Young S.K."/>
            <person name="Zeng Q."/>
            <person name="Gargeya S."/>
            <person name="Fitzgerald M."/>
            <person name="Haas B."/>
            <person name="Abouelleil A."/>
            <person name="Alvarado L."/>
            <person name="Arachchi H.M."/>
            <person name="Berlin A."/>
            <person name="Brown A."/>
            <person name="Chapman S.B."/>
            <person name="Chen Z."/>
            <person name="Dunbar C."/>
            <person name="Freedman E."/>
            <person name="Gearin G."/>
            <person name="Gellesch M."/>
            <person name="Goldberg J."/>
            <person name="Griggs A."/>
            <person name="Gujja S."/>
            <person name="Heiman D."/>
            <person name="Howarth C."/>
            <person name="Larson L."/>
            <person name="Lui A."/>
            <person name="MacDonald P.J.P."/>
            <person name="Mehta T."/>
            <person name="Montmayeur A."/>
            <person name="Murphy C."/>
            <person name="Neiman D."/>
            <person name="Pearson M."/>
            <person name="Priest M."/>
            <person name="Roberts A."/>
            <person name="Saif S."/>
            <person name="Shea T."/>
            <person name="Shenoy N."/>
            <person name="Sisk P."/>
            <person name="Stolte C."/>
            <person name="Sykes S."/>
            <person name="Yandava C."/>
            <person name="Wortman J."/>
            <person name="Nusbaum C."/>
            <person name="Birren B."/>
        </authorList>
    </citation>
    <scope>NUCLEOTIDE SEQUENCE</scope>
    <source>
        <strain evidence="3">ATCC 64411</strain>
    </source>
</reference>
<reference evidence="4" key="4">
    <citation type="journal article" date="2015" name="G3 (Bethesda)">
        <title>Genome sequences of three phytopathogenic species of the Magnaporthaceae family of fungi.</title>
        <authorList>
            <person name="Okagaki L.H."/>
            <person name="Nunes C.C."/>
            <person name="Sailsbery J."/>
            <person name="Clay B."/>
            <person name="Brown D."/>
            <person name="John T."/>
            <person name="Oh Y."/>
            <person name="Young N."/>
            <person name="Fitzgerald M."/>
            <person name="Haas B.J."/>
            <person name="Zeng Q."/>
            <person name="Young S."/>
            <person name="Adiconis X."/>
            <person name="Fan L."/>
            <person name="Levin J.Z."/>
            <person name="Mitchell T.K."/>
            <person name="Okubara P.A."/>
            <person name="Farman M.L."/>
            <person name="Kohn L.M."/>
            <person name="Birren B."/>
            <person name="Ma L.-J."/>
            <person name="Dean R.A."/>
        </authorList>
    </citation>
    <scope>NUCLEOTIDE SEQUENCE</scope>
    <source>
        <strain evidence="4">ATCC 64411 / 73-15</strain>
    </source>
</reference>
<dbReference type="AlphaFoldDB" id="A0A0C4E1S7"/>
<protein>
    <submittedName>
        <fullName evidence="3 4">Uncharacterized protein</fullName>
    </submittedName>
</protein>
<organism evidence="4 5">
    <name type="scientific">Magnaporthiopsis poae (strain ATCC 64411 / 73-15)</name>
    <name type="common">Kentucky bluegrass fungus</name>
    <name type="synonym">Magnaporthe poae</name>
    <dbReference type="NCBI Taxonomy" id="644358"/>
    <lineage>
        <taxon>Eukaryota</taxon>
        <taxon>Fungi</taxon>
        <taxon>Dikarya</taxon>
        <taxon>Ascomycota</taxon>
        <taxon>Pezizomycotina</taxon>
        <taxon>Sordariomycetes</taxon>
        <taxon>Sordariomycetidae</taxon>
        <taxon>Magnaporthales</taxon>
        <taxon>Magnaporthaceae</taxon>
        <taxon>Magnaporthiopsis</taxon>
    </lineage>
</organism>
<reference evidence="3" key="2">
    <citation type="submission" date="2010-05" db="EMBL/GenBank/DDBJ databases">
        <title>The Genome Sequence of Magnaporthe poae strain ATCC 64411.</title>
        <authorList>
            <consortium name="The Broad Institute Genome Sequencing Platform"/>
            <consortium name="Broad Institute Genome Sequencing Center for Infectious Disease"/>
            <person name="Ma L.-J."/>
            <person name="Dead R."/>
            <person name="Young S."/>
            <person name="Zeng Q."/>
            <person name="Koehrsen M."/>
            <person name="Alvarado L."/>
            <person name="Berlin A."/>
            <person name="Chapman S.B."/>
            <person name="Chen Z."/>
            <person name="Freedman E."/>
            <person name="Gellesch M."/>
            <person name="Goldberg J."/>
            <person name="Griggs A."/>
            <person name="Gujja S."/>
            <person name="Heilman E.R."/>
            <person name="Heiman D."/>
            <person name="Hepburn T."/>
            <person name="Howarth C."/>
            <person name="Jen D."/>
            <person name="Larson L."/>
            <person name="Mehta T."/>
            <person name="Neiman D."/>
            <person name="Pearson M."/>
            <person name="Roberts A."/>
            <person name="Saif S."/>
            <person name="Shea T."/>
            <person name="Shenoy N."/>
            <person name="Sisk P."/>
            <person name="Stolte C."/>
            <person name="Sykes S."/>
            <person name="Walk T."/>
            <person name="White J."/>
            <person name="Yandava C."/>
            <person name="Haas B."/>
            <person name="Nusbaum C."/>
            <person name="Birren B."/>
        </authorList>
    </citation>
    <scope>NUCLEOTIDE SEQUENCE</scope>
    <source>
        <strain evidence="3">ATCC 64411</strain>
    </source>
</reference>
<gene>
    <name evidence="3" type="ORF">MAPG_06346</name>
</gene>
<dbReference type="VEuPathDB" id="FungiDB:MAPG_06346"/>
<reference evidence="4" key="5">
    <citation type="submission" date="2015-06" db="UniProtKB">
        <authorList>
            <consortium name="EnsemblFungi"/>
        </authorList>
    </citation>
    <scope>IDENTIFICATION</scope>
    <source>
        <strain evidence="4">ATCC 64411</strain>
    </source>
</reference>
<keyword evidence="1" id="KW-0472">Membrane</keyword>
<keyword evidence="1" id="KW-0812">Transmembrane</keyword>
<keyword evidence="2" id="KW-0732">Signal</keyword>
<evidence type="ECO:0000256" key="2">
    <source>
        <dbReference type="SAM" id="SignalP"/>
    </source>
</evidence>
<dbReference type="Proteomes" id="UP000011715">
    <property type="component" value="Unassembled WGS sequence"/>
</dbReference>
<reference evidence="5" key="1">
    <citation type="submission" date="2010-05" db="EMBL/GenBank/DDBJ databases">
        <title>The genome sequence of Magnaporthe poae strain ATCC 64411.</title>
        <authorList>
            <person name="Ma L.-J."/>
            <person name="Dead R."/>
            <person name="Young S."/>
            <person name="Zeng Q."/>
            <person name="Koehrsen M."/>
            <person name="Alvarado L."/>
            <person name="Berlin A."/>
            <person name="Chapman S.B."/>
            <person name="Chen Z."/>
            <person name="Freedman E."/>
            <person name="Gellesch M."/>
            <person name="Goldberg J."/>
            <person name="Griggs A."/>
            <person name="Gujja S."/>
            <person name="Heilman E.R."/>
            <person name="Heiman D."/>
            <person name="Hepburn T."/>
            <person name="Howarth C."/>
            <person name="Jen D."/>
            <person name="Larson L."/>
            <person name="Mehta T."/>
            <person name="Neiman D."/>
            <person name="Pearson M."/>
            <person name="Roberts A."/>
            <person name="Saif S."/>
            <person name="Shea T."/>
            <person name="Shenoy N."/>
            <person name="Sisk P."/>
            <person name="Stolte C."/>
            <person name="Sykes S."/>
            <person name="Walk T."/>
            <person name="White J."/>
            <person name="Yandava C."/>
            <person name="Haas B."/>
            <person name="Nusbaum C."/>
            <person name="Birren B."/>
        </authorList>
    </citation>
    <scope>NUCLEOTIDE SEQUENCE [LARGE SCALE GENOMIC DNA]</scope>
    <source>
        <strain evidence="5">ATCC 64411 / 73-15</strain>
    </source>
</reference>
<keyword evidence="5" id="KW-1185">Reference proteome</keyword>
<feature type="chain" id="PRO_5009385630" evidence="2">
    <location>
        <begin position="31"/>
        <end position="262"/>
    </location>
</feature>
<dbReference type="EMBL" id="GL876970">
    <property type="protein sequence ID" value="KLU87346.1"/>
    <property type="molecule type" value="Genomic_DNA"/>
</dbReference>
<accession>A0A0C4E1S7</accession>
<dbReference type="EnsemblFungi" id="MAPG_06346T0">
    <property type="protein sequence ID" value="MAPG_06346T0"/>
    <property type="gene ID" value="MAPG_06346"/>
</dbReference>
<evidence type="ECO:0000313" key="4">
    <source>
        <dbReference type="EnsemblFungi" id="MAPG_06346T0"/>
    </source>
</evidence>
<feature type="transmembrane region" description="Helical" evidence="1">
    <location>
        <begin position="61"/>
        <end position="79"/>
    </location>
</feature>
<name>A0A0C4E1S7_MAGP6</name>